<comment type="caution">
    <text evidence="2">The sequence shown here is derived from an EMBL/GenBank/DDBJ whole genome shotgun (WGS) entry which is preliminary data.</text>
</comment>
<evidence type="ECO:0000313" key="3">
    <source>
        <dbReference type="EMBL" id="KAF9066509.1"/>
    </source>
</evidence>
<dbReference type="EMBL" id="JADNRY010000086">
    <property type="protein sequence ID" value="KAF9066503.1"/>
    <property type="molecule type" value="Genomic_DNA"/>
</dbReference>
<gene>
    <name evidence="2" type="ORF">BDP27DRAFT_1005416</name>
    <name evidence="3" type="ORF">BDP27DRAFT_1005450</name>
</gene>
<evidence type="ECO:0000313" key="4">
    <source>
        <dbReference type="Proteomes" id="UP000772434"/>
    </source>
</evidence>
<evidence type="ECO:0000256" key="1">
    <source>
        <dbReference type="SAM" id="Phobius"/>
    </source>
</evidence>
<keyword evidence="1" id="KW-1133">Transmembrane helix</keyword>
<organism evidence="2 4">
    <name type="scientific">Rhodocollybia butyracea</name>
    <dbReference type="NCBI Taxonomy" id="206335"/>
    <lineage>
        <taxon>Eukaryota</taxon>
        <taxon>Fungi</taxon>
        <taxon>Dikarya</taxon>
        <taxon>Basidiomycota</taxon>
        <taxon>Agaricomycotina</taxon>
        <taxon>Agaricomycetes</taxon>
        <taxon>Agaricomycetidae</taxon>
        <taxon>Agaricales</taxon>
        <taxon>Marasmiineae</taxon>
        <taxon>Omphalotaceae</taxon>
        <taxon>Rhodocollybia</taxon>
    </lineage>
</organism>
<keyword evidence="1" id="KW-0812">Transmembrane</keyword>
<reference evidence="2" key="1">
    <citation type="submission" date="2020-11" db="EMBL/GenBank/DDBJ databases">
        <authorList>
            <consortium name="DOE Joint Genome Institute"/>
            <person name="Ahrendt S."/>
            <person name="Riley R."/>
            <person name="Andreopoulos W."/>
            <person name="Labutti K."/>
            <person name="Pangilinan J."/>
            <person name="Ruiz-Duenas F.J."/>
            <person name="Barrasa J.M."/>
            <person name="Sanchez-Garcia M."/>
            <person name="Camarero S."/>
            <person name="Miyauchi S."/>
            <person name="Serrano A."/>
            <person name="Linde D."/>
            <person name="Babiker R."/>
            <person name="Drula E."/>
            <person name="Ayuso-Fernandez I."/>
            <person name="Pacheco R."/>
            <person name="Padilla G."/>
            <person name="Ferreira P."/>
            <person name="Barriuso J."/>
            <person name="Kellner H."/>
            <person name="Castanera R."/>
            <person name="Alfaro M."/>
            <person name="Ramirez L."/>
            <person name="Pisabarro A.G."/>
            <person name="Kuo A."/>
            <person name="Tritt A."/>
            <person name="Lipzen A."/>
            <person name="He G."/>
            <person name="Yan M."/>
            <person name="Ng V."/>
            <person name="Cullen D."/>
            <person name="Martin F."/>
            <person name="Rosso M.-N."/>
            <person name="Henrissat B."/>
            <person name="Hibbett D."/>
            <person name="Martinez A.T."/>
            <person name="Grigoriev I.V."/>
        </authorList>
    </citation>
    <scope>NUCLEOTIDE SEQUENCE</scope>
    <source>
        <strain evidence="2">AH 40177</strain>
    </source>
</reference>
<evidence type="ECO:0000313" key="2">
    <source>
        <dbReference type="EMBL" id="KAF9066503.1"/>
    </source>
</evidence>
<keyword evidence="1" id="KW-0472">Membrane</keyword>
<protein>
    <submittedName>
        <fullName evidence="2">Uncharacterized protein</fullName>
    </submittedName>
</protein>
<dbReference type="Proteomes" id="UP000772434">
    <property type="component" value="Unassembled WGS sequence"/>
</dbReference>
<proteinExistence type="predicted"/>
<keyword evidence="4" id="KW-1185">Reference proteome</keyword>
<dbReference type="EMBL" id="JADNRY010000086">
    <property type="protein sequence ID" value="KAF9066509.1"/>
    <property type="molecule type" value="Genomic_DNA"/>
</dbReference>
<dbReference type="AlphaFoldDB" id="A0A9P5PMA7"/>
<feature type="transmembrane region" description="Helical" evidence="1">
    <location>
        <begin position="52"/>
        <end position="73"/>
    </location>
</feature>
<accession>A0A9P5PMA7</accession>
<sequence>MQFTALAVVWCRIVSIWLTVLSFSTVLRDCPSQYVLHSLVSTSGSRVTGYRLFWFLFLCACGTTTPWRFSAFVKFGILCSSLRVQIDKLDVKLHSFNLLCC</sequence>
<name>A0A9P5PMA7_9AGAR</name>